<dbReference type="PANTHER" id="PTHR33164">
    <property type="entry name" value="TRANSCRIPTIONAL REGULATOR, MARR FAMILY"/>
    <property type="match status" value="1"/>
</dbReference>
<dbReference type="InterPro" id="IPR036390">
    <property type="entry name" value="WH_DNA-bd_sf"/>
</dbReference>
<dbReference type="Proteomes" id="UP000316256">
    <property type="component" value="Unassembled WGS sequence"/>
</dbReference>
<dbReference type="InterPro" id="IPR039422">
    <property type="entry name" value="MarR/SlyA-like"/>
</dbReference>
<dbReference type="EMBL" id="VIGH01000008">
    <property type="protein sequence ID" value="TQF66316.1"/>
    <property type="molecule type" value="Genomic_DNA"/>
</dbReference>
<comment type="caution">
    <text evidence="3">The sequence shown here is derived from an EMBL/GenBank/DDBJ whole genome shotgun (WGS) entry which is preliminary data.</text>
</comment>
<feature type="region of interest" description="Disordered" evidence="1">
    <location>
        <begin position="1"/>
        <end position="28"/>
    </location>
</feature>
<evidence type="ECO:0000313" key="4">
    <source>
        <dbReference type="Proteomes" id="UP000316256"/>
    </source>
</evidence>
<sequence>MLPDARTRHRPAAGQPDPPWRGSRRPSDCCRQQLSTAILSGVNTSDRGATAPTQGEIDAFQRATRDLIGVALHSLEILQGEVSLPQFRLMLSLHDLGRSPSSQVAHALGASNSSVTRLADRLHGSGHVERGTDPRSRSVVTLELTARGHRVVDKVLEWRHHELARILAGLGADQRAATVDGLAQFHRVVGEQYTAELHGPVPL</sequence>
<keyword evidence="4" id="KW-1185">Reference proteome</keyword>
<dbReference type="Pfam" id="PF01047">
    <property type="entry name" value="MarR"/>
    <property type="match status" value="1"/>
</dbReference>
<accession>A0A541B1Y3</accession>
<organism evidence="3 4">
    <name type="scientific">Rhodococcus spelaei</name>
    <dbReference type="NCBI Taxonomy" id="2546320"/>
    <lineage>
        <taxon>Bacteria</taxon>
        <taxon>Bacillati</taxon>
        <taxon>Actinomycetota</taxon>
        <taxon>Actinomycetes</taxon>
        <taxon>Mycobacteriales</taxon>
        <taxon>Nocardiaceae</taxon>
        <taxon>Rhodococcus</taxon>
    </lineage>
</organism>
<reference evidence="3 4" key="1">
    <citation type="submission" date="2019-06" db="EMBL/GenBank/DDBJ databases">
        <title>Rhodococcus spaelei sp. nov., isolated from a cave.</title>
        <authorList>
            <person name="Lee S.D."/>
        </authorList>
    </citation>
    <scope>NUCLEOTIDE SEQUENCE [LARGE SCALE GENOMIC DNA]</scope>
    <source>
        <strain evidence="3 4">C9-5</strain>
    </source>
</reference>
<dbReference type="OrthoDB" id="162531at2"/>
<dbReference type="PANTHER" id="PTHR33164:SF94">
    <property type="entry name" value="TRANSCRIPTIONAL REGULATORY PROTEIN-RELATED"/>
    <property type="match status" value="1"/>
</dbReference>
<evidence type="ECO:0000259" key="2">
    <source>
        <dbReference type="PROSITE" id="PS50995"/>
    </source>
</evidence>
<feature type="domain" description="HTH marR-type" evidence="2">
    <location>
        <begin position="53"/>
        <end position="187"/>
    </location>
</feature>
<dbReference type="AlphaFoldDB" id="A0A541B1Y3"/>
<dbReference type="GO" id="GO:0003700">
    <property type="term" value="F:DNA-binding transcription factor activity"/>
    <property type="evidence" value="ECO:0007669"/>
    <property type="project" value="InterPro"/>
</dbReference>
<evidence type="ECO:0000313" key="3">
    <source>
        <dbReference type="EMBL" id="TQF66316.1"/>
    </source>
</evidence>
<dbReference type="SMART" id="SM00347">
    <property type="entry name" value="HTH_MARR"/>
    <property type="match status" value="1"/>
</dbReference>
<gene>
    <name evidence="3" type="ORF">FK531_17505</name>
</gene>
<evidence type="ECO:0000256" key="1">
    <source>
        <dbReference type="SAM" id="MobiDB-lite"/>
    </source>
</evidence>
<dbReference type="Gene3D" id="1.10.10.10">
    <property type="entry name" value="Winged helix-like DNA-binding domain superfamily/Winged helix DNA-binding domain"/>
    <property type="match status" value="1"/>
</dbReference>
<dbReference type="InterPro" id="IPR036388">
    <property type="entry name" value="WH-like_DNA-bd_sf"/>
</dbReference>
<proteinExistence type="predicted"/>
<dbReference type="SUPFAM" id="SSF46785">
    <property type="entry name" value="Winged helix' DNA-binding domain"/>
    <property type="match status" value="1"/>
</dbReference>
<name>A0A541B1Y3_9NOCA</name>
<dbReference type="PROSITE" id="PS50995">
    <property type="entry name" value="HTH_MARR_2"/>
    <property type="match status" value="1"/>
</dbReference>
<protein>
    <submittedName>
        <fullName evidence="3">MarR family transcriptional regulator</fullName>
    </submittedName>
</protein>
<dbReference type="GO" id="GO:0006950">
    <property type="term" value="P:response to stress"/>
    <property type="evidence" value="ECO:0007669"/>
    <property type="project" value="TreeGrafter"/>
</dbReference>
<dbReference type="InterPro" id="IPR000835">
    <property type="entry name" value="HTH_MarR-typ"/>
</dbReference>